<feature type="region of interest" description="Disordered" evidence="1">
    <location>
        <begin position="105"/>
        <end position="124"/>
    </location>
</feature>
<name>A0A0B6YJJ4_9EUPU</name>
<proteinExistence type="predicted"/>
<dbReference type="AlphaFoldDB" id="A0A0B6YJJ4"/>
<protein>
    <submittedName>
        <fullName evidence="2">Uncharacterized protein</fullName>
    </submittedName>
</protein>
<feature type="region of interest" description="Disordered" evidence="1">
    <location>
        <begin position="1"/>
        <end position="22"/>
    </location>
</feature>
<feature type="region of interest" description="Disordered" evidence="1">
    <location>
        <begin position="53"/>
        <end position="88"/>
    </location>
</feature>
<dbReference type="EMBL" id="HACG01009076">
    <property type="protein sequence ID" value="CEK55941.1"/>
    <property type="molecule type" value="Transcribed_RNA"/>
</dbReference>
<sequence length="182" mass="19457">GGPIVFSTLPMDNNKQLPSTSKTLPVSTEHINREVVIDMEVLNISDIEDSQNIEKQDKTVSNGIRHSPEASEVDTPNSPSVVTATDTSSAVVVSTSCKTLEEPDSITSMDATGEPNLKKTPPATKMWSSLFGSKGSSGTITSAPIVPRSTETVTAAVPNAILVEEVKSVKYWQEQEKAEAKQ</sequence>
<feature type="compositionally biased region" description="Polar residues" evidence="1">
    <location>
        <begin position="10"/>
        <end position="22"/>
    </location>
</feature>
<gene>
    <name evidence="2" type="primary">ORF26419</name>
</gene>
<reference evidence="2" key="1">
    <citation type="submission" date="2014-12" db="EMBL/GenBank/DDBJ databases">
        <title>Insight into the proteome of Arion vulgaris.</title>
        <authorList>
            <person name="Aradska J."/>
            <person name="Bulat T."/>
            <person name="Smidak R."/>
            <person name="Sarate P."/>
            <person name="Gangsoo J."/>
            <person name="Sialana F."/>
            <person name="Bilban M."/>
            <person name="Lubec G."/>
        </authorList>
    </citation>
    <scope>NUCLEOTIDE SEQUENCE</scope>
    <source>
        <tissue evidence="2">Skin</tissue>
    </source>
</reference>
<organism evidence="2">
    <name type="scientific">Arion vulgaris</name>
    <dbReference type="NCBI Taxonomy" id="1028688"/>
    <lineage>
        <taxon>Eukaryota</taxon>
        <taxon>Metazoa</taxon>
        <taxon>Spiralia</taxon>
        <taxon>Lophotrochozoa</taxon>
        <taxon>Mollusca</taxon>
        <taxon>Gastropoda</taxon>
        <taxon>Heterobranchia</taxon>
        <taxon>Euthyneura</taxon>
        <taxon>Panpulmonata</taxon>
        <taxon>Eupulmonata</taxon>
        <taxon>Stylommatophora</taxon>
        <taxon>Helicina</taxon>
        <taxon>Arionoidea</taxon>
        <taxon>Arionidae</taxon>
        <taxon>Arion</taxon>
    </lineage>
</organism>
<feature type="non-terminal residue" evidence="2">
    <location>
        <position position="182"/>
    </location>
</feature>
<feature type="non-terminal residue" evidence="2">
    <location>
        <position position="1"/>
    </location>
</feature>
<evidence type="ECO:0000256" key="1">
    <source>
        <dbReference type="SAM" id="MobiDB-lite"/>
    </source>
</evidence>
<accession>A0A0B6YJJ4</accession>
<evidence type="ECO:0000313" key="2">
    <source>
        <dbReference type="EMBL" id="CEK55941.1"/>
    </source>
</evidence>